<name>A0AAD3D0E4_9STRA</name>
<organism evidence="1 2">
    <name type="scientific">Chaetoceros tenuissimus</name>
    <dbReference type="NCBI Taxonomy" id="426638"/>
    <lineage>
        <taxon>Eukaryota</taxon>
        <taxon>Sar</taxon>
        <taxon>Stramenopiles</taxon>
        <taxon>Ochrophyta</taxon>
        <taxon>Bacillariophyta</taxon>
        <taxon>Coscinodiscophyceae</taxon>
        <taxon>Chaetocerotophycidae</taxon>
        <taxon>Chaetocerotales</taxon>
        <taxon>Chaetocerotaceae</taxon>
        <taxon>Chaetoceros</taxon>
    </lineage>
</organism>
<dbReference type="Proteomes" id="UP001054902">
    <property type="component" value="Unassembled WGS sequence"/>
</dbReference>
<evidence type="ECO:0000313" key="2">
    <source>
        <dbReference type="Proteomes" id="UP001054902"/>
    </source>
</evidence>
<keyword evidence="2" id="KW-1185">Reference proteome</keyword>
<evidence type="ECO:0000313" key="1">
    <source>
        <dbReference type="EMBL" id="GFH55344.1"/>
    </source>
</evidence>
<comment type="caution">
    <text evidence="1">The sequence shown here is derived from an EMBL/GenBank/DDBJ whole genome shotgun (WGS) entry which is preliminary data.</text>
</comment>
<protein>
    <submittedName>
        <fullName evidence="1">Uncharacterized protein</fullName>
    </submittedName>
</protein>
<dbReference type="EMBL" id="BLLK01000047">
    <property type="protein sequence ID" value="GFH55344.1"/>
    <property type="molecule type" value="Genomic_DNA"/>
</dbReference>
<accession>A0AAD3D0E4</accession>
<sequence length="70" mass="7966">MVELRVQNSIVSDKCQYLKISYFDANEESIPLNFFIIKVNGRSEATSVDRLLNPCTYMCGMNEINGSIKN</sequence>
<proteinExistence type="predicted"/>
<reference evidence="1 2" key="1">
    <citation type="journal article" date="2021" name="Sci. Rep.">
        <title>The genome of the diatom Chaetoceros tenuissimus carries an ancient integrated fragment of an extant virus.</title>
        <authorList>
            <person name="Hongo Y."/>
            <person name="Kimura K."/>
            <person name="Takaki Y."/>
            <person name="Yoshida Y."/>
            <person name="Baba S."/>
            <person name="Kobayashi G."/>
            <person name="Nagasaki K."/>
            <person name="Hano T."/>
            <person name="Tomaru Y."/>
        </authorList>
    </citation>
    <scope>NUCLEOTIDE SEQUENCE [LARGE SCALE GENOMIC DNA]</scope>
    <source>
        <strain evidence="1 2">NIES-3715</strain>
    </source>
</reference>
<gene>
    <name evidence="1" type="ORF">CTEN210_11820</name>
</gene>
<dbReference type="AlphaFoldDB" id="A0AAD3D0E4"/>